<dbReference type="Pfam" id="PF00076">
    <property type="entry name" value="RRM_1"/>
    <property type="match status" value="1"/>
</dbReference>
<proteinExistence type="predicted"/>
<dbReference type="InterPro" id="IPR026805">
    <property type="entry name" value="GW182_M_dom"/>
</dbReference>
<dbReference type="GO" id="GO:0005654">
    <property type="term" value="C:nucleoplasm"/>
    <property type="evidence" value="ECO:0007669"/>
    <property type="project" value="TreeGrafter"/>
</dbReference>
<comment type="caution">
    <text evidence="4">The sequence shown here is derived from an EMBL/GenBank/DDBJ whole genome shotgun (WGS) entry which is preliminary data.</text>
</comment>
<gene>
    <name evidence="4" type="ORF">GE061_006532</name>
</gene>
<feature type="compositionally biased region" description="Low complexity" evidence="2">
    <location>
        <begin position="1329"/>
        <end position="1340"/>
    </location>
</feature>
<organism evidence="4 5">
    <name type="scientific">Apolygus lucorum</name>
    <name type="common">Small green plant bug</name>
    <name type="synonym">Lygocoris lucorum</name>
    <dbReference type="NCBI Taxonomy" id="248454"/>
    <lineage>
        <taxon>Eukaryota</taxon>
        <taxon>Metazoa</taxon>
        <taxon>Ecdysozoa</taxon>
        <taxon>Arthropoda</taxon>
        <taxon>Hexapoda</taxon>
        <taxon>Insecta</taxon>
        <taxon>Pterygota</taxon>
        <taxon>Neoptera</taxon>
        <taxon>Paraneoptera</taxon>
        <taxon>Hemiptera</taxon>
        <taxon>Heteroptera</taxon>
        <taxon>Panheteroptera</taxon>
        <taxon>Cimicomorpha</taxon>
        <taxon>Miridae</taxon>
        <taxon>Mirini</taxon>
        <taxon>Apolygus</taxon>
    </lineage>
</organism>
<dbReference type="PANTHER" id="PTHR13020">
    <property type="entry name" value="TRINUCLEOTIDE REPEAT-CONTAINING GENE 6"/>
    <property type="match status" value="1"/>
</dbReference>
<feature type="compositionally biased region" description="Polar residues" evidence="2">
    <location>
        <begin position="255"/>
        <end position="279"/>
    </location>
</feature>
<feature type="region of interest" description="Disordered" evidence="2">
    <location>
        <begin position="1053"/>
        <end position="1217"/>
    </location>
</feature>
<feature type="compositionally biased region" description="Polar residues" evidence="2">
    <location>
        <begin position="1138"/>
        <end position="1149"/>
    </location>
</feature>
<reference evidence="4" key="1">
    <citation type="journal article" date="2021" name="Mol. Ecol. Resour.">
        <title>Apolygus lucorum genome provides insights into omnivorousness and mesophyll feeding.</title>
        <authorList>
            <person name="Liu Y."/>
            <person name="Liu H."/>
            <person name="Wang H."/>
            <person name="Huang T."/>
            <person name="Liu B."/>
            <person name="Yang B."/>
            <person name="Yin L."/>
            <person name="Li B."/>
            <person name="Zhang Y."/>
            <person name="Zhang S."/>
            <person name="Jiang F."/>
            <person name="Zhang X."/>
            <person name="Ren Y."/>
            <person name="Wang B."/>
            <person name="Wang S."/>
            <person name="Lu Y."/>
            <person name="Wu K."/>
            <person name="Fan W."/>
            <person name="Wang G."/>
        </authorList>
    </citation>
    <scope>NUCLEOTIDE SEQUENCE</scope>
    <source>
        <strain evidence="4">12Hb</strain>
    </source>
</reference>
<feature type="region of interest" description="Disordered" evidence="2">
    <location>
        <begin position="575"/>
        <end position="594"/>
    </location>
</feature>
<feature type="compositionally biased region" description="Low complexity" evidence="2">
    <location>
        <begin position="929"/>
        <end position="948"/>
    </location>
</feature>
<feature type="compositionally biased region" description="Low complexity" evidence="2">
    <location>
        <begin position="1462"/>
        <end position="1473"/>
    </location>
</feature>
<evidence type="ECO:0000313" key="5">
    <source>
        <dbReference type="Proteomes" id="UP000466442"/>
    </source>
</evidence>
<keyword evidence="1" id="KW-0694">RNA-binding</keyword>
<feature type="compositionally biased region" description="Gly residues" evidence="2">
    <location>
        <begin position="520"/>
        <end position="534"/>
    </location>
</feature>
<feature type="region of interest" description="Disordered" evidence="2">
    <location>
        <begin position="130"/>
        <end position="158"/>
    </location>
</feature>
<dbReference type="EMBL" id="WIXP02000014">
    <property type="protein sequence ID" value="KAF6200229.1"/>
    <property type="molecule type" value="Genomic_DNA"/>
</dbReference>
<dbReference type="PANTHER" id="PTHR13020:SF25">
    <property type="entry name" value="PROTEIN GAWKY"/>
    <property type="match status" value="1"/>
</dbReference>
<dbReference type="SUPFAM" id="SSF46934">
    <property type="entry name" value="UBA-like"/>
    <property type="match status" value="1"/>
</dbReference>
<feature type="region of interest" description="Disordered" evidence="2">
    <location>
        <begin position="77"/>
        <end position="100"/>
    </location>
</feature>
<feature type="compositionally biased region" description="Polar residues" evidence="2">
    <location>
        <begin position="1079"/>
        <end position="1090"/>
    </location>
</feature>
<name>A0A8S9WVI0_APOLU</name>
<evidence type="ECO:0000259" key="3">
    <source>
        <dbReference type="PROSITE" id="PS50030"/>
    </source>
</evidence>
<sequence length="1534" mass="161680">MFPNQSSSYYEISKNNVAFVQIQINYKEDQTGDVSGMAQPHMSNNPPLQVPDKRDEMVVSTGVSVGTPNLTVIAGHPSHAPTKLPSAHVCERGSDGSSRMPGAERLTGALCFDSIKSISSINYLTSDKDLSNLMNKNPTQSSTLDNIPQANDEPGGDSFKFCDDTKLMTKNTEVLRLRGGGETSLTGTAGWGSPPAAQSGSTGWNGGSSQPPSQPAQQQQQNNPGNTPGNQGSGQPQNWGSGNNNTNNNNNNANRQSGPTNTGTGQQAQGPPSQNQAPATTSVSNTTTSTINTSTTQANPTAAGNTNNNNPNPGPPQPGQNGPAVQNGTPNNPQQPGGAPQNPGNNPQNPNNGGSSWAAAAGKGLPTTAPSTGTSSSSSSVSGSSTSTKQQMEQLNTMREALFSQDGWGGQNVNQDSSWDIPGSPEPGSKEGGTSAPGPMWKVPINNGTDLWEANLRNGGNPPPQNTTQKAPWGHTPSNNIGGTWGEEDEGDASNVWTGVPPAPTGSAPQWPNQPPPIWPGGGGNSGGGGGGGGAKKDGEWGGPNWNDQRGDPRDIRHGEMRQIIEARDNMRQNSVDHRSMGGNDVLMRGDPRGISGRLNGVTNEAMWGNPGHPLHMQHHHPKIPNHPNQPGVNQWGSAGGPPLKELSSIPKANGWEEPSPPAQRRNMPNYDDGTSLWGAQQHARPAMQGQNKVSHWKEMPATAAMGRGGLPPTMARGNSNMKPDQPLWPHHPRNNGWGEGGGMVDVGGPWGDDKPAPWMEQTVNQPSWIHSGPKHKPSWDGSDLDPSSWVGHPNKQQSKPISKEVIWTSKQFRMLTDMGYKKEDVENALRASSLSLEEALEQLNASRNLGDRWRHSDLDPDHGGIINPFPSPQQAICIPFQSNGGGGGGGGVGGNVLANANPNLSTLSPAIMQKILSQQPPAPPQQQPPFTQQSSRAQQTQQPSPQQLRMLVQQIQMAVQSGFLSPQILNQPLAPQTLLLLNQLLQQIKTLHQLTPQMQHHQLMSGNSLGKSNQVLQISVQITKTKQQITNLQNQIAAQQAVYVKQAQQTPPTDFFNKHEPINLHPSFSDLTLKDTHGSTSTSQQSRLNQWKLPALDKDTDIGTAGQDFSRAPGTTAKPTPGNSSPNMNPLLGQPDGTWSSVSRNNCDTGWPDSGTDDSSSKDWPSSTQPPSQAFSDLVPEFEPGKPWKGNPLKSIEDDPSLTPGSVMPSPLSIPSLKDTQILSSSASMQGKASPTASSSLDLCPLPLSSSTWSFNPPVSSTSDLFASGGLSKLSGGKSVNSSAGGGASTGATWSEGNATPGQPGGAGSSELWAPPKRPPPGLSAKPGSQGSQGQQSQSNNAGTPTANGWLSNRWGGPQNSWSHLAPTGQAGSTWLLLRNLTPQIDGSTLKTLCLQHGPLQNFHLYLNHGIALAKYTSREEANKAQGALNNCVLSNTTIFAESPSETDVLQLLQHLGHSTGGQQNSNQSSGSWRQAVKPEPSYSQGLWAGAGGASGTGGGGNSLWGDTTDQHRNTPSSINSFLPGDLLGGESI</sequence>
<evidence type="ECO:0000256" key="1">
    <source>
        <dbReference type="ARBA" id="ARBA00022884"/>
    </source>
</evidence>
<accession>A0A8S9WVI0</accession>
<feature type="region of interest" description="Disordered" evidence="2">
    <location>
        <begin position="1459"/>
        <end position="1479"/>
    </location>
</feature>
<feature type="compositionally biased region" description="Low complexity" evidence="2">
    <location>
        <begin position="280"/>
        <end position="311"/>
    </location>
</feature>
<feature type="region of interest" description="Disordered" evidence="2">
    <location>
        <begin position="1277"/>
        <end position="1367"/>
    </location>
</feature>
<dbReference type="PROSITE" id="PS50030">
    <property type="entry name" value="UBA"/>
    <property type="match status" value="1"/>
</dbReference>
<dbReference type="InterPro" id="IPR009060">
    <property type="entry name" value="UBA-like_sf"/>
</dbReference>
<feature type="compositionally biased region" description="Polar residues" evidence="2">
    <location>
        <begin position="466"/>
        <end position="482"/>
    </location>
</feature>
<feature type="region of interest" description="Disordered" evidence="2">
    <location>
        <begin position="919"/>
        <end position="948"/>
    </location>
</feature>
<protein>
    <recommendedName>
        <fullName evidence="3">UBA domain-containing protein</fullName>
    </recommendedName>
</protein>
<feature type="compositionally biased region" description="Low complexity" evidence="2">
    <location>
        <begin position="319"/>
        <end position="364"/>
    </location>
</feature>
<dbReference type="SUPFAM" id="SSF54928">
    <property type="entry name" value="RNA-binding domain, RBD"/>
    <property type="match status" value="1"/>
</dbReference>
<dbReference type="GO" id="GO:0000932">
    <property type="term" value="C:P-body"/>
    <property type="evidence" value="ECO:0007669"/>
    <property type="project" value="TreeGrafter"/>
</dbReference>
<dbReference type="InterPro" id="IPR012677">
    <property type="entry name" value="Nucleotide-bd_a/b_plait_sf"/>
</dbReference>
<dbReference type="Proteomes" id="UP000466442">
    <property type="component" value="Unassembled WGS sequence"/>
</dbReference>
<dbReference type="Gene3D" id="3.30.70.330">
    <property type="match status" value="1"/>
</dbReference>
<dbReference type="CDD" id="cd12435">
    <property type="entry name" value="RRM_GW182_like"/>
    <property type="match status" value="1"/>
</dbReference>
<evidence type="ECO:0000256" key="2">
    <source>
        <dbReference type="SAM" id="MobiDB-lite"/>
    </source>
</evidence>
<feature type="compositionally biased region" description="Low complexity" evidence="2">
    <location>
        <begin position="207"/>
        <end position="254"/>
    </location>
</feature>
<feature type="region of interest" description="Disordered" evidence="2">
    <location>
        <begin position="1499"/>
        <end position="1534"/>
    </location>
</feature>
<dbReference type="GO" id="GO:0060213">
    <property type="term" value="P:positive regulation of nuclear-transcribed mRNA poly(A) tail shortening"/>
    <property type="evidence" value="ECO:0007669"/>
    <property type="project" value="TreeGrafter"/>
</dbReference>
<dbReference type="GO" id="GO:0003723">
    <property type="term" value="F:RNA binding"/>
    <property type="evidence" value="ECO:0007669"/>
    <property type="project" value="UniProtKB-KW"/>
</dbReference>
<dbReference type="Gene3D" id="1.10.8.10">
    <property type="entry name" value="DNA helicase RuvA subunit, C-terminal domain"/>
    <property type="match status" value="1"/>
</dbReference>
<dbReference type="InterPro" id="IPR033503">
    <property type="entry name" value="GW182_RRM"/>
</dbReference>
<dbReference type="InterPro" id="IPR035979">
    <property type="entry name" value="RBD_domain_sf"/>
</dbReference>
<feature type="compositionally biased region" description="Low complexity" evidence="2">
    <location>
        <begin position="371"/>
        <end position="388"/>
    </location>
</feature>
<feature type="compositionally biased region" description="Polar residues" evidence="2">
    <location>
        <begin position="1341"/>
        <end position="1352"/>
    </location>
</feature>
<dbReference type="InterPro" id="IPR015940">
    <property type="entry name" value="UBA"/>
</dbReference>
<feature type="region of interest" description="Disordered" evidence="2">
    <location>
        <begin position="173"/>
        <end position="556"/>
    </location>
</feature>
<dbReference type="GO" id="GO:0035278">
    <property type="term" value="P:miRNA-mediated gene silencing by inhibition of translation"/>
    <property type="evidence" value="ECO:0007669"/>
    <property type="project" value="InterPro"/>
</dbReference>
<keyword evidence="5" id="KW-1185">Reference proteome</keyword>
<feature type="compositionally biased region" description="Polar residues" evidence="2">
    <location>
        <begin position="1118"/>
        <end position="1129"/>
    </location>
</feature>
<dbReference type="OrthoDB" id="5919166at2759"/>
<feature type="compositionally biased region" description="Polar residues" evidence="2">
    <location>
        <begin position="1163"/>
        <end position="1176"/>
    </location>
</feature>
<feature type="compositionally biased region" description="Polar residues" evidence="2">
    <location>
        <begin position="132"/>
        <end position="149"/>
    </location>
</feature>
<dbReference type="InterPro" id="IPR000504">
    <property type="entry name" value="RRM_dom"/>
</dbReference>
<dbReference type="Pfam" id="PF12938">
    <property type="entry name" value="M_domain"/>
    <property type="match status" value="1"/>
</dbReference>
<feature type="domain" description="UBA" evidence="3">
    <location>
        <begin position="801"/>
        <end position="847"/>
    </location>
</feature>
<evidence type="ECO:0000313" key="4">
    <source>
        <dbReference type="EMBL" id="KAF6200229.1"/>
    </source>
</evidence>
<dbReference type="InterPro" id="IPR052068">
    <property type="entry name" value="GW182_domain"/>
</dbReference>